<accession>A0A0Q0U546</accession>
<dbReference type="STRING" id="1544413.Clow_00117"/>
<keyword evidence="1" id="KW-0472">Membrane</keyword>
<feature type="transmembrane region" description="Helical" evidence="1">
    <location>
        <begin position="156"/>
        <end position="178"/>
    </location>
</feature>
<dbReference type="RefSeq" id="WP_055174848.1">
    <property type="nucleotide sequence ID" value="NZ_JAUSQY010000001.1"/>
</dbReference>
<feature type="transmembrane region" description="Helical" evidence="1">
    <location>
        <begin position="214"/>
        <end position="233"/>
    </location>
</feature>
<comment type="caution">
    <text evidence="2">The sequence shown here is derived from an EMBL/GenBank/DDBJ whole genome shotgun (WGS) entry which is preliminary data.</text>
</comment>
<proteinExistence type="predicted"/>
<protein>
    <recommendedName>
        <fullName evidence="4">ABC-2 family transporter protein</fullName>
    </recommendedName>
</protein>
<feature type="transmembrane region" description="Helical" evidence="1">
    <location>
        <begin position="300"/>
        <end position="321"/>
    </location>
</feature>
<feature type="transmembrane region" description="Helical" evidence="1">
    <location>
        <begin position="21"/>
        <end position="41"/>
    </location>
</feature>
<gene>
    <name evidence="2" type="ORF">Clow_00117</name>
</gene>
<sequence>MTTENASTAEAQKDNKTTLKFIATLLGVPLVLLIMLLSFLLPSLNSGAKDLPLAVSGPEPVIQQITGGLEQKQPDAFDVTTYQSAEEARDSVLNRDNIGAITVGDNGITIITASGAGTPYASLLQQLGTGLESTEQQVSYDDVAPLTEDDPTGSSIATLGLPLVFGGNVSAILLISLFKNSPRLRVLGGLAIAIIGGFAVTAVMQYSLHVIDGNFLLTAAVLSLGIASISMTLQGLHNLAGMAGIGVAGVILLFFSNPLSGLATGAAWLPSPWGLIGQLMPIGAAGTAIRSAAFFDGAGMTFSLTVLIAWTLAGFLLSAFITKRQSK</sequence>
<evidence type="ECO:0008006" key="4">
    <source>
        <dbReference type="Google" id="ProtNLM"/>
    </source>
</evidence>
<dbReference type="EMBL" id="LKEV01000001">
    <property type="protein sequence ID" value="KQB87070.1"/>
    <property type="molecule type" value="Genomic_DNA"/>
</dbReference>
<keyword evidence="1" id="KW-1133">Transmembrane helix</keyword>
<dbReference type="Proteomes" id="UP000050488">
    <property type="component" value="Unassembled WGS sequence"/>
</dbReference>
<organism evidence="2 3">
    <name type="scientific">Corynebacterium lowii</name>
    <dbReference type="NCBI Taxonomy" id="1544413"/>
    <lineage>
        <taxon>Bacteria</taxon>
        <taxon>Bacillati</taxon>
        <taxon>Actinomycetota</taxon>
        <taxon>Actinomycetes</taxon>
        <taxon>Mycobacteriales</taxon>
        <taxon>Corynebacteriaceae</taxon>
        <taxon>Corynebacterium</taxon>
    </lineage>
</organism>
<dbReference type="PATRIC" id="fig|1544413.3.peg.120"/>
<name>A0A0Q0U546_9CORY</name>
<keyword evidence="1" id="KW-0812">Transmembrane</keyword>
<reference evidence="2 3" key="1">
    <citation type="submission" date="2015-10" db="EMBL/GenBank/DDBJ databases">
        <title>Corynebacteirum lowii and Corynebacterium oculi species nova, derived from human clinical disease and and emended description of Corynebacterium mastiditis.</title>
        <authorList>
            <person name="Bernard K."/>
            <person name="Pacheco A.L."/>
            <person name="Mcdougall C."/>
            <person name="Burtx T."/>
            <person name="Weibe D."/>
            <person name="Tyler S."/>
            <person name="Olson A.B."/>
            <person name="Cnockaert M."/>
            <person name="Eguchi H."/>
            <person name="Kuwahara T."/>
            <person name="Nakayama-Imaohji H."/>
            <person name="Boudewijins M."/>
            <person name="Van Hoecke F."/>
            <person name="Bernier A.-M."/>
            <person name="Vandamme P."/>
        </authorList>
    </citation>
    <scope>NUCLEOTIDE SEQUENCE [LARGE SCALE GENOMIC DNA]</scope>
    <source>
        <strain evidence="2 3">NML 130206</strain>
    </source>
</reference>
<evidence type="ECO:0000313" key="3">
    <source>
        <dbReference type="Proteomes" id="UP000050488"/>
    </source>
</evidence>
<evidence type="ECO:0000256" key="1">
    <source>
        <dbReference type="SAM" id="Phobius"/>
    </source>
</evidence>
<feature type="transmembrane region" description="Helical" evidence="1">
    <location>
        <begin position="190"/>
        <end position="208"/>
    </location>
</feature>
<evidence type="ECO:0000313" key="2">
    <source>
        <dbReference type="EMBL" id="KQB87070.1"/>
    </source>
</evidence>
<feature type="transmembrane region" description="Helical" evidence="1">
    <location>
        <begin position="245"/>
        <end position="269"/>
    </location>
</feature>
<dbReference type="AlphaFoldDB" id="A0A0Q0U546"/>
<keyword evidence="3" id="KW-1185">Reference proteome</keyword>